<keyword evidence="3" id="KW-0648">Protein biosynthesis</keyword>
<comment type="function">
    <text evidence="3">Removes the formyl group from the N-terminal Met of newly synthesized proteins. Requires at least a dipeptide for an efficient rate of reaction. N-terminal L-methionine is a prerequisite for activity but the enzyme has broad specificity at other positions.</text>
</comment>
<dbReference type="InterPro" id="IPR036821">
    <property type="entry name" value="Peptide_deformylase_sf"/>
</dbReference>
<dbReference type="PRINTS" id="PR01576">
    <property type="entry name" value="PDEFORMYLASE"/>
</dbReference>
<dbReference type="PANTHER" id="PTHR10458">
    <property type="entry name" value="PEPTIDE DEFORMYLASE"/>
    <property type="match status" value="1"/>
</dbReference>
<sequence>MAVYKIVEVGDDVLREKSVRVTKFGPHLEKLLDNMRDTMYANQGVGLAAPQIGVSKRVIVVDIGDGLVEFVNPVIVEYEGTQIDSEGCLSIPGMVGEVARAERIKVKGQNRYGKEIELPARGYLARALQHEIDHLDGILFIDKAKNLKKVQ</sequence>
<evidence type="ECO:0000256" key="3">
    <source>
        <dbReference type="HAMAP-Rule" id="MF_00163"/>
    </source>
</evidence>
<comment type="cofactor">
    <cofactor evidence="3">
        <name>Fe(2+)</name>
        <dbReference type="ChEBI" id="CHEBI:29033"/>
    </cofactor>
    <text evidence="3">Binds 1 Fe(2+) ion.</text>
</comment>
<reference evidence="4 5" key="1">
    <citation type="submission" date="2019-07" db="EMBL/GenBank/DDBJ databases">
        <title>Genomic Encyclopedia of Type Strains, Phase I: the one thousand microbial genomes (KMG-I) project.</title>
        <authorList>
            <person name="Kyrpides N."/>
        </authorList>
    </citation>
    <scope>NUCLEOTIDE SEQUENCE [LARGE SCALE GENOMIC DNA]</scope>
    <source>
        <strain evidence="4 5">DSM 6562</strain>
    </source>
</reference>
<dbReference type="NCBIfam" id="TIGR00079">
    <property type="entry name" value="pept_deformyl"/>
    <property type="match status" value="1"/>
</dbReference>
<dbReference type="CDD" id="cd00487">
    <property type="entry name" value="Pep_deformylase"/>
    <property type="match status" value="1"/>
</dbReference>
<evidence type="ECO:0000313" key="4">
    <source>
        <dbReference type="EMBL" id="TYO97371.1"/>
    </source>
</evidence>
<dbReference type="NCBIfam" id="NF001159">
    <property type="entry name" value="PRK00150.1-3"/>
    <property type="match status" value="1"/>
</dbReference>
<keyword evidence="3" id="KW-0378">Hydrolase</keyword>
<dbReference type="EC" id="3.5.1.88" evidence="3"/>
<dbReference type="PANTHER" id="PTHR10458:SF22">
    <property type="entry name" value="PEPTIDE DEFORMYLASE"/>
    <property type="match status" value="1"/>
</dbReference>
<dbReference type="EMBL" id="VNHM01000002">
    <property type="protein sequence ID" value="TYO97371.1"/>
    <property type="molecule type" value="Genomic_DNA"/>
</dbReference>
<dbReference type="Pfam" id="PF01327">
    <property type="entry name" value="Pep_deformylase"/>
    <property type="match status" value="1"/>
</dbReference>
<dbReference type="PIRSF" id="PIRSF004749">
    <property type="entry name" value="Pep_def"/>
    <property type="match status" value="1"/>
</dbReference>
<feature type="binding site" evidence="3">
    <location>
        <position position="130"/>
    </location>
    <ligand>
        <name>Fe cation</name>
        <dbReference type="ChEBI" id="CHEBI:24875"/>
    </ligand>
</feature>
<organism evidence="4 5">
    <name type="scientific">Desulfallas thermosapovorans DSM 6562</name>
    <dbReference type="NCBI Taxonomy" id="1121431"/>
    <lineage>
        <taxon>Bacteria</taxon>
        <taxon>Bacillati</taxon>
        <taxon>Bacillota</taxon>
        <taxon>Clostridia</taxon>
        <taxon>Eubacteriales</taxon>
        <taxon>Desulfallaceae</taxon>
        <taxon>Desulfallas</taxon>
    </lineage>
</organism>
<keyword evidence="3" id="KW-0479">Metal-binding</keyword>
<comment type="catalytic activity">
    <reaction evidence="3">
        <text>N-terminal N-formyl-L-methionyl-[peptide] + H2O = N-terminal L-methionyl-[peptide] + formate</text>
        <dbReference type="Rhea" id="RHEA:24420"/>
        <dbReference type="Rhea" id="RHEA-COMP:10639"/>
        <dbReference type="Rhea" id="RHEA-COMP:10640"/>
        <dbReference type="ChEBI" id="CHEBI:15377"/>
        <dbReference type="ChEBI" id="CHEBI:15740"/>
        <dbReference type="ChEBI" id="CHEBI:49298"/>
        <dbReference type="ChEBI" id="CHEBI:64731"/>
        <dbReference type="EC" id="3.5.1.88"/>
    </reaction>
</comment>
<feature type="binding site" evidence="3">
    <location>
        <position position="134"/>
    </location>
    <ligand>
        <name>Fe cation</name>
        <dbReference type="ChEBI" id="CHEBI:24875"/>
    </ligand>
</feature>
<dbReference type="Proteomes" id="UP000323166">
    <property type="component" value="Unassembled WGS sequence"/>
</dbReference>
<proteinExistence type="inferred from homology"/>
<evidence type="ECO:0000256" key="2">
    <source>
        <dbReference type="ARBA" id="ARBA00023004"/>
    </source>
</evidence>
<dbReference type="InterPro" id="IPR023635">
    <property type="entry name" value="Peptide_deformylase"/>
</dbReference>
<dbReference type="Gene3D" id="3.90.45.10">
    <property type="entry name" value="Peptide deformylase"/>
    <property type="match status" value="1"/>
</dbReference>
<dbReference type="GO" id="GO:0046872">
    <property type="term" value="F:metal ion binding"/>
    <property type="evidence" value="ECO:0007669"/>
    <property type="project" value="UniProtKB-KW"/>
</dbReference>
<accession>A0A5S4ZZ03</accession>
<dbReference type="AlphaFoldDB" id="A0A5S4ZZ03"/>
<evidence type="ECO:0000256" key="1">
    <source>
        <dbReference type="ARBA" id="ARBA00010759"/>
    </source>
</evidence>
<keyword evidence="5" id="KW-1185">Reference proteome</keyword>
<dbReference type="RefSeq" id="WP_166510613.1">
    <property type="nucleotide sequence ID" value="NZ_VNHM01000002.1"/>
</dbReference>
<dbReference type="HAMAP" id="MF_00163">
    <property type="entry name" value="Pep_deformylase"/>
    <property type="match status" value="1"/>
</dbReference>
<protein>
    <recommendedName>
        <fullName evidence="3">Peptide deformylase</fullName>
        <shortName evidence="3">PDF</shortName>
        <ecNumber evidence="3">3.5.1.88</ecNumber>
    </recommendedName>
    <alternativeName>
        <fullName evidence="3">Polypeptide deformylase</fullName>
    </alternativeName>
</protein>
<dbReference type="SUPFAM" id="SSF56420">
    <property type="entry name" value="Peptide deformylase"/>
    <property type="match status" value="1"/>
</dbReference>
<feature type="binding site" evidence="3">
    <location>
        <position position="88"/>
    </location>
    <ligand>
        <name>Fe cation</name>
        <dbReference type="ChEBI" id="CHEBI:24875"/>
    </ligand>
</feature>
<comment type="caution">
    <text evidence="4">The sequence shown here is derived from an EMBL/GenBank/DDBJ whole genome shotgun (WGS) entry which is preliminary data.</text>
</comment>
<evidence type="ECO:0000313" key="5">
    <source>
        <dbReference type="Proteomes" id="UP000323166"/>
    </source>
</evidence>
<feature type="active site" evidence="3">
    <location>
        <position position="131"/>
    </location>
</feature>
<keyword evidence="2 3" id="KW-0408">Iron</keyword>
<name>A0A5S4ZZ03_9FIRM</name>
<dbReference type="GO" id="GO:0006412">
    <property type="term" value="P:translation"/>
    <property type="evidence" value="ECO:0007669"/>
    <property type="project" value="UniProtKB-UniRule"/>
</dbReference>
<dbReference type="GO" id="GO:0042586">
    <property type="term" value="F:peptide deformylase activity"/>
    <property type="evidence" value="ECO:0007669"/>
    <property type="project" value="UniProtKB-UniRule"/>
</dbReference>
<comment type="similarity">
    <text evidence="1 3">Belongs to the polypeptide deformylase family.</text>
</comment>
<gene>
    <name evidence="3" type="primary">def</name>
    <name evidence="4" type="ORF">LX24_00565</name>
</gene>